<organism evidence="2 3">
    <name type="scientific">Corchorus olitorius</name>
    <dbReference type="NCBI Taxonomy" id="93759"/>
    <lineage>
        <taxon>Eukaryota</taxon>
        <taxon>Viridiplantae</taxon>
        <taxon>Streptophyta</taxon>
        <taxon>Embryophyta</taxon>
        <taxon>Tracheophyta</taxon>
        <taxon>Spermatophyta</taxon>
        <taxon>Magnoliopsida</taxon>
        <taxon>eudicotyledons</taxon>
        <taxon>Gunneridae</taxon>
        <taxon>Pentapetalae</taxon>
        <taxon>rosids</taxon>
        <taxon>malvids</taxon>
        <taxon>Malvales</taxon>
        <taxon>Malvaceae</taxon>
        <taxon>Grewioideae</taxon>
        <taxon>Apeibeae</taxon>
        <taxon>Corchorus</taxon>
    </lineage>
</organism>
<dbReference type="Proteomes" id="UP000187203">
    <property type="component" value="Unassembled WGS sequence"/>
</dbReference>
<keyword evidence="1" id="KW-0472">Membrane</keyword>
<protein>
    <submittedName>
        <fullName evidence="2">KDEL motif-containing protein 1</fullName>
    </submittedName>
</protein>
<feature type="transmembrane region" description="Helical" evidence="1">
    <location>
        <begin position="6"/>
        <end position="28"/>
    </location>
</feature>
<keyword evidence="3" id="KW-1185">Reference proteome</keyword>
<evidence type="ECO:0000313" key="2">
    <source>
        <dbReference type="EMBL" id="OMO61102.1"/>
    </source>
</evidence>
<proteinExistence type="predicted"/>
<evidence type="ECO:0000313" key="3">
    <source>
        <dbReference type="Proteomes" id="UP000187203"/>
    </source>
</evidence>
<keyword evidence="1" id="KW-1133">Transmembrane helix</keyword>
<evidence type="ECO:0000256" key="1">
    <source>
        <dbReference type="SAM" id="Phobius"/>
    </source>
</evidence>
<accession>A0A1R3GSS2</accession>
<reference evidence="3" key="1">
    <citation type="submission" date="2013-09" db="EMBL/GenBank/DDBJ databases">
        <title>Corchorus olitorius genome sequencing.</title>
        <authorList>
            <person name="Alam M."/>
            <person name="Haque M.S."/>
            <person name="Islam M.S."/>
            <person name="Emdad E.M."/>
            <person name="Islam M.M."/>
            <person name="Ahmed B."/>
            <person name="Halim A."/>
            <person name="Hossen Q.M.M."/>
            <person name="Hossain M.Z."/>
            <person name="Ahmed R."/>
            <person name="Khan M.M."/>
            <person name="Islam R."/>
            <person name="Rashid M.M."/>
            <person name="Khan S.A."/>
            <person name="Rahman M.S."/>
            <person name="Alam M."/>
            <person name="Yahiya A.S."/>
            <person name="Khan M.S."/>
            <person name="Azam M.S."/>
            <person name="Haque T."/>
            <person name="Lashkar M.Z.H."/>
            <person name="Akhand A.I."/>
            <person name="Morshed G."/>
            <person name="Roy S."/>
            <person name="Uddin K.S."/>
            <person name="Rabeya T."/>
            <person name="Hossain A.S."/>
            <person name="Chowdhury A."/>
            <person name="Snigdha A.R."/>
            <person name="Mortoza M.S."/>
            <person name="Matin S.A."/>
            <person name="Hoque S.M.E."/>
            <person name="Islam M.K."/>
            <person name="Roy D.K."/>
            <person name="Haider R."/>
            <person name="Moosa M.M."/>
            <person name="Elias S.M."/>
            <person name="Hasan A.M."/>
            <person name="Jahan S."/>
            <person name="Shafiuddin M."/>
            <person name="Mahmood N."/>
            <person name="Shommy N.S."/>
        </authorList>
    </citation>
    <scope>NUCLEOTIDE SEQUENCE [LARGE SCALE GENOMIC DNA]</scope>
    <source>
        <strain evidence="3">cv. O-4</strain>
    </source>
</reference>
<dbReference type="AlphaFoldDB" id="A0A1R3GSS2"/>
<keyword evidence="1" id="KW-0812">Transmembrane</keyword>
<gene>
    <name evidence="2" type="ORF">COLO4_33555</name>
</gene>
<comment type="caution">
    <text evidence="2">The sequence shown here is derived from an EMBL/GenBank/DDBJ whole genome shotgun (WGS) entry which is preliminary data.</text>
</comment>
<sequence length="112" mass="12203">MLEVQLAIQHFVVTATLYLAVVAILDLIEVAILDLTETFLGSLASKPLLSSGTRAAGIPKKPQQQIEIPLNCFALDLTRTCPTNYPTTTEEDPASTITSETTYNYYQVINGV</sequence>
<name>A0A1R3GSS2_9ROSI</name>
<dbReference type="EMBL" id="AWUE01021767">
    <property type="protein sequence ID" value="OMO61102.1"/>
    <property type="molecule type" value="Genomic_DNA"/>
</dbReference>